<feature type="domain" description="LysM" evidence="3">
    <location>
        <begin position="99"/>
        <end position="143"/>
    </location>
</feature>
<comment type="similarity">
    <text evidence="1">Belongs to the E.coli NlpD/Haemophilus LppB family.</text>
</comment>
<dbReference type="AlphaFoldDB" id="A0A239PTV7"/>
<dbReference type="PANTHER" id="PTHR21666">
    <property type="entry name" value="PEPTIDASE-RELATED"/>
    <property type="match status" value="1"/>
</dbReference>
<dbReference type="Gene3D" id="2.70.70.10">
    <property type="entry name" value="Glucose Permease (Domain IIA)"/>
    <property type="match status" value="1"/>
</dbReference>
<feature type="chain" id="PRO_5012647472" evidence="2">
    <location>
        <begin position="20"/>
        <end position="377"/>
    </location>
</feature>
<dbReference type="Gene3D" id="3.10.350.10">
    <property type="entry name" value="LysM domain"/>
    <property type="match status" value="2"/>
</dbReference>
<keyword evidence="5" id="KW-1185">Reference proteome</keyword>
<dbReference type="Pfam" id="PF01551">
    <property type="entry name" value="Peptidase_M23"/>
    <property type="match status" value="1"/>
</dbReference>
<gene>
    <name evidence="4" type="ORF">SAMN06297382_1960</name>
</gene>
<evidence type="ECO:0000259" key="3">
    <source>
        <dbReference type="PROSITE" id="PS51782"/>
    </source>
</evidence>
<evidence type="ECO:0000313" key="5">
    <source>
        <dbReference type="Proteomes" id="UP000198346"/>
    </source>
</evidence>
<dbReference type="SUPFAM" id="SSF51261">
    <property type="entry name" value="Duplicated hybrid motif"/>
    <property type="match status" value="1"/>
</dbReference>
<protein>
    <submittedName>
        <fullName evidence="4">Murein DD-endopeptidase MepM and murein hydrolase activator NlpD, contain LysM domain</fullName>
    </submittedName>
</protein>
<keyword evidence="4" id="KW-0378">Hydrolase</keyword>
<evidence type="ECO:0000256" key="2">
    <source>
        <dbReference type="SAM" id="SignalP"/>
    </source>
</evidence>
<feature type="signal peptide" evidence="2">
    <location>
        <begin position="1"/>
        <end position="19"/>
    </location>
</feature>
<organism evidence="4 5">
    <name type="scientific">Amphiplicatus metriothermophilus</name>
    <dbReference type="NCBI Taxonomy" id="1519374"/>
    <lineage>
        <taxon>Bacteria</taxon>
        <taxon>Pseudomonadati</taxon>
        <taxon>Pseudomonadota</taxon>
        <taxon>Alphaproteobacteria</taxon>
        <taxon>Parvularculales</taxon>
        <taxon>Parvularculaceae</taxon>
        <taxon>Amphiplicatus</taxon>
    </lineage>
</organism>
<dbReference type="InterPro" id="IPR018392">
    <property type="entry name" value="LysM"/>
</dbReference>
<dbReference type="EMBL" id="FZQA01000003">
    <property type="protein sequence ID" value="SNT73724.1"/>
    <property type="molecule type" value="Genomic_DNA"/>
</dbReference>
<dbReference type="PROSITE" id="PS51782">
    <property type="entry name" value="LYSM"/>
    <property type="match status" value="2"/>
</dbReference>
<evidence type="ECO:0000313" key="4">
    <source>
        <dbReference type="EMBL" id="SNT73724.1"/>
    </source>
</evidence>
<dbReference type="Proteomes" id="UP000198346">
    <property type="component" value="Unassembled WGS sequence"/>
</dbReference>
<dbReference type="InterPro" id="IPR016047">
    <property type="entry name" value="M23ase_b-sheet_dom"/>
</dbReference>
<dbReference type="InterPro" id="IPR050570">
    <property type="entry name" value="Cell_wall_metabolism_enzyme"/>
</dbReference>
<dbReference type="Pfam" id="PF01476">
    <property type="entry name" value="LysM"/>
    <property type="match status" value="2"/>
</dbReference>
<dbReference type="CDD" id="cd00118">
    <property type="entry name" value="LysM"/>
    <property type="match status" value="2"/>
</dbReference>
<dbReference type="CDD" id="cd12797">
    <property type="entry name" value="M23_peptidase"/>
    <property type="match status" value="1"/>
</dbReference>
<proteinExistence type="inferred from homology"/>
<accession>A0A239PTV7</accession>
<dbReference type="GO" id="GO:0004222">
    <property type="term" value="F:metalloendopeptidase activity"/>
    <property type="evidence" value="ECO:0007669"/>
    <property type="project" value="TreeGrafter"/>
</dbReference>
<evidence type="ECO:0000256" key="1">
    <source>
        <dbReference type="ARBA" id="ARBA00038420"/>
    </source>
</evidence>
<dbReference type="PANTHER" id="PTHR21666:SF263">
    <property type="entry name" value="MUREIN HYDROLASE ACTIVATOR NLPD"/>
    <property type="match status" value="1"/>
</dbReference>
<dbReference type="SMART" id="SM00257">
    <property type="entry name" value="LysM"/>
    <property type="match status" value="2"/>
</dbReference>
<dbReference type="InterPro" id="IPR011055">
    <property type="entry name" value="Dup_hybrid_motif"/>
</dbReference>
<name>A0A239PTV7_9PROT</name>
<dbReference type="InterPro" id="IPR036779">
    <property type="entry name" value="LysM_dom_sf"/>
</dbReference>
<keyword evidence="2" id="KW-0732">Signal</keyword>
<sequence>MAMRTRSLFLIAASTAALAACGSSRNNAPVVYGTQPAAAGRIYNSPAELPSAQTASYREPARLAPAAPVEREALPSAPAPAPTYVSAYETVKSPPAGGGWVTVRPGDTVYAIARRTGASPQAIIAENGLPAPYTLRIGDTLRVPDPGRKIANDLAQPAPQATPVSARRANIRIVRRGDTLYSIARASGASLEAIAQANGLRPPYTLSVGQELIIPGADGSAGRGGLQREASLDVADIARAVSYTPPPAAQDSGRLFDWPVRGAIIAKYGATGAGRRNEGVNIAAPKGTPVRAAADGEVVYRGSELDGYGNLLLIRHDDGFVTAYAHNDVMLVRKGQKVQKGQVIAKVGQTGAVSEPQLHFEIRQNLKSVDPLAFLDQ</sequence>
<feature type="domain" description="LysM" evidence="3">
    <location>
        <begin position="170"/>
        <end position="214"/>
    </location>
</feature>
<dbReference type="SUPFAM" id="SSF54106">
    <property type="entry name" value="LysM domain"/>
    <property type="match status" value="1"/>
</dbReference>
<reference evidence="4 5" key="1">
    <citation type="submission" date="2017-07" db="EMBL/GenBank/DDBJ databases">
        <authorList>
            <person name="Sun Z.S."/>
            <person name="Albrecht U."/>
            <person name="Echele G."/>
            <person name="Lee C.C."/>
        </authorList>
    </citation>
    <scope>NUCLEOTIDE SEQUENCE [LARGE SCALE GENOMIC DNA]</scope>
    <source>
        <strain evidence="4 5">CGMCC 1.12710</strain>
    </source>
</reference>
<dbReference type="PROSITE" id="PS51257">
    <property type="entry name" value="PROKAR_LIPOPROTEIN"/>
    <property type="match status" value="1"/>
</dbReference>